<keyword evidence="4 11" id="KW-0808">Transferase</keyword>
<keyword evidence="3" id="KW-0597">Phosphoprotein</keyword>
<dbReference type="AlphaFoldDB" id="A0A517SE95"/>
<dbReference type="SUPFAM" id="SSF47384">
    <property type="entry name" value="Homodimeric domain of signal transducing histidine kinase"/>
    <property type="match status" value="1"/>
</dbReference>
<dbReference type="InterPro" id="IPR003594">
    <property type="entry name" value="HATPase_dom"/>
</dbReference>
<evidence type="ECO:0000256" key="6">
    <source>
        <dbReference type="ARBA" id="ARBA00022777"/>
    </source>
</evidence>
<gene>
    <name evidence="11" type="primary">virA</name>
    <name evidence="11" type="ORF">Pan44_24600</name>
</gene>
<name>A0A517SE95_9PLAN</name>
<dbReference type="EMBL" id="CP036271">
    <property type="protein sequence ID" value="QDT54427.1"/>
    <property type="molecule type" value="Genomic_DNA"/>
</dbReference>
<keyword evidence="6" id="KW-0418">Kinase</keyword>
<comment type="catalytic activity">
    <reaction evidence="1">
        <text>ATP + protein L-histidine = ADP + protein N-phospho-L-histidine.</text>
        <dbReference type="EC" id="2.7.13.3"/>
    </reaction>
</comment>
<evidence type="ECO:0000256" key="5">
    <source>
        <dbReference type="ARBA" id="ARBA00022741"/>
    </source>
</evidence>
<evidence type="ECO:0000256" key="9">
    <source>
        <dbReference type="SAM" id="Coils"/>
    </source>
</evidence>
<dbReference type="InterPro" id="IPR036890">
    <property type="entry name" value="HATPase_C_sf"/>
</dbReference>
<reference evidence="11 12" key="1">
    <citation type="submission" date="2019-02" db="EMBL/GenBank/DDBJ databases">
        <title>Deep-cultivation of Planctomycetes and their phenomic and genomic characterization uncovers novel biology.</title>
        <authorList>
            <person name="Wiegand S."/>
            <person name="Jogler M."/>
            <person name="Boedeker C."/>
            <person name="Pinto D."/>
            <person name="Vollmers J."/>
            <person name="Rivas-Marin E."/>
            <person name="Kohn T."/>
            <person name="Peeters S.H."/>
            <person name="Heuer A."/>
            <person name="Rast P."/>
            <person name="Oberbeckmann S."/>
            <person name="Bunk B."/>
            <person name="Jeske O."/>
            <person name="Meyerdierks A."/>
            <person name="Storesund J.E."/>
            <person name="Kallscheuer N."/>
            <person name="Luecker S."/>
            <person name="Lage O.M."/>
            <person name="Pohl T."/>
            <person name="Merkel B.J."/>
            <person name="Hornburger P."/>
            <person name="Mueller R.-W."/>
            <person name="Bruemmer F."/>
            <person name="Labrenz M."/>
            <person name="Spormann A.M."/>
            <person name="Op den Camp H."/>
            <person name="Overmann J."/>
            <person name="Amann R."/>
            <person name="Jetten M.S.M."/>
            <person name="Mascher T."/>
            <person name="Medema M.H."/>
            <person name="Devos D.P."/>
            <person name="Kaster A.-K."/>
            <person name="Ovreas L."/>
            <person name="Rohde M."/>
            <person name="Galperin M.Y."/>
            <person name="Jogler C."/>
        </authorList>
    </citation>
    <scope>NUCLEOTIDE SEQUENCE [LARGE SCALE GENOMIC DNA]</scope>
    <source>
        <strain evidence="11 12">Pan44</strain>
    </source>
</reference>
<dbReference type="PANTHER" id="PTHR43065:SF46">
    <property type="entry name" value="C4-DICARBOXYLATE TRANSPORT SENSOR PROTEIN DCTB"/>
    <property type="match status" value="1"/>
</dbReference>
<dbReference type="SMART" id="SM00388">
    <property type="entry name" value="HisKA"/>
    <property type="match status" value="1"/>
</dbReference>
<evidence type="ECO:0000256" key="4">
    <source>
        <dbReference type="ARBA" id="ARBA00022679"/>
    </source>
</evidence>
<evidence type="ECO:0000259" key="10">
    <source>
        <dbReference type="PROSITE" id="PS50109"/>
    </source>
</evidence>
<evidence type="ECO:0000256" key="2">
    <source>
        <dbReference type="ARBA" id="ARBA00012438"/>
    </source>
</evidence>
<dbReference type="InterPro" id="IPR003661">
    <property type="entry name" value="HisK_dim/P_dom"/>
</dbReference>
<evidence type="ECO:0000256" key="7">
    <source>
        <dbReference type="ARBA" id="ARBA00022840"/>
    </source>
</evidence>
<dbReference type="EC" id="2.7.13.3" evidence="2"/>
<evidence type="ECO:0000256" key="8">
    <source>
        <dbReference type="ARBA" id="ARBA00023012"/>
    </source>
</evidence>
<evidence type="ECO:0000313" key="12">
    <source>
        <dbReference type="Proteomes" id="UP000315700"/>
    </source>
</evidence>
<keyword evidence="8" id="KW-0902">Two-component regulatory system</keyword>
<dbReference type="PANTHER" id="PTHR43065">
    <property type="entry name" value="SENSOR HISTIDINE KINASE"/>
    <property type="match status" value="1"/>
</dbReference>
<proteinExistence type="predicted"/>
<keyword evidence="9" id="KW-0175">Coiled coil</keyword>
<keyword evidence="12" id="KW-1185">Reference proteome</keyword>
<evidence type="ECO:0000256" key="3">
    <source>
        <dbReference type="ARBA" id="ARBA00022553"/>
    </source>
</evidence>
<dbReference type="Gene3D" id="3.30.565.10">
    <property type="entry name" value="Histidine kinase-like ATPase, C-terminal domain"/>
    <property type="match status" value="1"/>
</dbReference>
<dbReference type="InterPro" id="IPR004358">
    <property type="entry name" value="Sig_transdc_His_kin-like_C"/>
</dbReference>
<dbReference type="PRINTS" id="PR00344">
    <property type="entry name" value="BCTRLSENSOR"/>
</dbReference>
<dbReference type="GO" id="GO:0000155">
    <property type="term" value="F:phosphorelay sensor kinase activity"/>
    <property type="evidence" value="ECO:0007669"/>
    <property type="project" value="InterPro"/>
</dbReference>
<dbReference type="Pfam" id="PF00512">
    <property type="entry name" value="HisKA"/>
    <property type="match status" value="1"/>
</dbReference>
<feature type="domain" description="Histidine kinase" evidence="10">
    <location>
        <begin position="42"/>
        <end position="255"/>
    </location>
</feature>
<dbReference type="SMART" id="SM00387">
    <property type="entry name" value="HATPase_c"/>
    <property type="match status" value="1"/>
</dbReference>
<dbReference type="PROSITE" id="PS50109">
    <property type="entry name" value="HIS_KIN"/>
    <property type="match status" value="1"/>
</dbReference>
<dbReference type="OrthoDB" id="9784397at2"/>
<dbReference type="KEGG" id="ccos:Pan44_24600"/>
<dbReference type="SUPFAM" id="SSF55874">
    <property type="entry name" value="ATPase domain of HSP90 chaperone/DNA topoisomerase II/histidine kinase"/>
    <property type="match status" value="1"/>
</dbReference>
<keyword evidence="5" id="KW-0547">Nucleotide-binding</keyword>
<dbReference type="Proteomes" id="UP000315700">
    <property type="component" value="Chromosome"/>
</dbReference>
<sequence length="270" mass="29353">MSLTELEQLQAENATLRAQLDDLQQRLVQAQKLGAVGSLASSITHEFNNILTTIINYARMGVRHKQATIRDKAFDRILSSGQRAAKITTGLLSYVRNRSDRKDILSLKQLVQDILLLVEKDLQVHRIRVETRFVGEPFASVSAGQLQQVLLNLIVNGRQAMEPGGTLYVSVGPGSDPEIAEIAIRDTGCGIPTDKLQKIFDPYYTTKSVDAQGQGGTGIGLALCKDVIDAHGGRIRVESVVGRGTMFTLKLPMAPAPVLSVRPEVAQKVG</sequence>
<organism evidence="11 12">
    <name type="scientific">Caulifigura coniformis</name>
    <dbReference type="NCBI Taxonomy" id="2527983"/>
    <lineage>
        <taxon>Bacteria</taxon>
        <taxon>Pseudomonadati</taxon>
        <taxon>Planctomycetota</taxon>
        <taxon>Planctomycetia</taxon>
        <taxon>Planctomycetales</taxon>
        <taxon>Planctomycetaceae</taxon>
        <taxon>Caulifigura</taxon>
    </lineage>
</organism>
<keyword evidence="7" id="KW-0067">ATP-binding</keyword>
<evidence type="ECO:0000256" key="1">
    <source>
        <dbReference type="ARBA" id="ARBA00000085"/>
    </source>
</evidence>
<dbReference type="Pfam" id="PF02518">
    <property type="entry name" value="HATPase_c"/>
    <property type="match status" value="1"/>
</dbReference>
<protein>
    <recommendedName>
        <fullName evidence="2">histidine kinase</fullName>
        <ecNumber evidence="2">2.7.13.3</ecNumber>
    </recommendedName>
</protein>
<dbReference type="GO" id="GO:0005524">
    <property type="term" value="F:ATP binding"/>
    <property type="evidence" value="ECO:0007669"/>
    <property type="project" value="UniProtKB-KW"/>
</dbReference>
<dbReference type="RefSeq" id="WP_145030284.1">
    <property type="nucleotide sequence ID" value="NZ_CP036271.1"/>
</dbReference>
<evidence type="ECO:0000313" key="11">
    <source>
        <dbReference type="EMBL" id="QDT54427.1"/>
    </source>
</evidence>
<feature type="coiled-coil region" evidence="9">
    <location>
        <begin position="6"/>
        <end position="33"/>
    </location>
</feature>
<dbReference type="InterPro" id="IPR036097">
    <property type="entry name" value="HisK_dim/P_sf"/>
</dbReference>
<accession>A0A517SE95</accession>
<dbReference type="InParanoid" id="A0A517SE95"/>
<dbReference type="InterPro" id="IPR005467">
    <property type="entry name" value="His_kinase_dom"/>
</dbReference>
<dbReference type="Gene3D" id="1.10.287.130">
    <property type="match status" value="1"/>
</dbReference>